<evidence type="ECO:0000313" key="12">
    <source>
        <dbReference type="EMBL" id="CAH3159574.1"/>
    </source>
</evidence>
<evidence type="ECO:0000259" key="9">
    <source>
        <dbReference type="PROSITE" id="PS50026"/>
    </source>
</evidence>
<feature type="region of interest" description="Disordered" evidence="7">
    <location>
        <begin position="1446"/>
        <end position="1491"/>
    </location>
</feature>
<keyword evidence="4" id="KW-0325">Glycoprotein</keyword>
<keyword evidence="1" id="KW-0800">Toxin</keyword>
<dbReference type="InterPro" id="IPR036058">
    <property type="entry name" value="Kazal_dom_sf"/>
</dbReference>
<feature type="region of interest" description="Disordered" evidence="7">
    <location>
        <begin position="854"/>
        <end position="887"/>
    </location>
</feature>
<dbReference type="CDD" id="cd00054">
    <property type="entry name" value="EGF_CA"/>
    <property type="match status" value="1"/>
</dbReference>
<feature type="compositionally biased region" description="Basic and acidic residues" evidence="7">
    <location>
        <begin position="1230"/>
        <end position="1240"/>
    </location>
</feature>
<evidence type="ECO:0000256" key="2">
    <source>
        <dbReference type="ARBA" id="ARBA00022729"/>
    </source>
</evidence>
<keyword evidence="2" id="KW-0732">Signal</keyword>
<keyword evidence="5" id="KW-0245">EGF-like domain</keyword>
<dbReference type="Gene3D" id="2.10.25.10">
    <property type="entry name" value="Laminin"/>
    <property type="match status" value="1"/>
</dbReference>
<organism evidence="12 13">
    <name type="scientific">Porites lobata</name>
    <dbReference type="NCBI Taxonomy" id="104759"/>
    <lineage>
        <taxon>Eukaryota</taxon>
        <taxon>Metazoa</taxon>
        <taxon>Cnidaria</taxon>
        <taxon>Anthozoa</taxon>
        <taxon>Hexacorallia</taxon>
        <taxon>Scleractinia</taxon>
        <taxon>Fungiina</taxon>
        <taxon>Poritidae</taxon>
        <taxon>Porites</taxon>
    </lineage>
</organism>
<feature type="disulfide bond" evidence="5">
    <location>
        <begin position="699"/>
        <end position="716"/>
    </location>
</feature>
<evidence type="ECO:0000256" key="4">
    <source>
        <dbReference type="ARBA" id="ARBA00023180"/>
    </source>
</evidence>
<dbReference type="Proteomes" id="UP001159405">
    <property type="component" value="Unassembled WGS sequence"/>
</dbReference>
<dbReference type="SUPFAM" id="SSF100895">
    <property type="entry name" value="Kazal-type serine protease inhibitors"/>
    <property type="match status" value="1"/>
</dbReference>
<dbReference type="PROSITE" id="PS51670">
    <property type="entry name" value="SHKT"/>
    <property type="match status" value="2"/>
</dbReference>
<feature type="compositionally biased region" description="Polar residues" evidence="7">
    <location>
        <begin position="315"/>
        <end position="326"/>
    </location>
</feature>
<accession>A0ABN8Q8Q2</accession>
<dbReference type="PANTHER" id="PTHR13866">
    <property type="entry name" value="SPARC OSTEONECTIN"/>
    <property type="match status" value="1"/>
</dbReference>
<proteinExistence type="predicted"/>
<dbReference type="InterPro" id="IPR013320">
    <property type="entry name" value="ConA-like_dom_sf"/>
</dbReference>
<feature type="disulfide bond" evidence="6">
    <location>
        <begin position="289"/>
        <end position="302"/>
    </location>
</feature>
<gene>
    <name evidence="12" type="ORF">PLOB_00003778</name>
</gene>
<dbReference type="InterPro" id="IPR003582">
    <property type="entry name" value="ShKT_dom"/>
</dbReference>
<dbReference type="InterPro" id="IPR002350">
    <property type="entry name" value="Kazal_dom"/>
</dbReference>
<keyword evidence="8" id="KW-0472">Membrane</keyword>
<evidence type="ECO:0000259" key="10">
    <source>
        <dbReference type="PROSITE" id="PS51465"/>
    </source>
</evidence>
<keyword evidence="3 5" id="KW-1015">Disulfide bond</keyword>
<evidence type="ECO:0000256" key="3">
    <source>
        <dbReference type="ARBA" id="ARBA00023157"/>
    </source>
</evidence>
<dbReference type="Gene3D" id="3.30.60.30">
    <property type="match status" value="1"/>
</dbReference>
<dbReference type="Pfam" id="PF13385">
    <property type="entry name" value="Laminin_G_3"/>
    <property type="match status" value="1"/>
</dbReference>
<dbReference type="Pfam" id="PF07648">
    <property type="entry name" value="Kazal_2"/>
    <property type="match status" value="1"/>
</dbReference>
<comment type="caution">
    <text evidence="5">Lacks conserved residue(s) required for the propagation of feature annotation.</text>
</comment>
<feature type="disulfide bond" evidence="5">
    <location>
        <begin position="235"/>
        <end position="252"/>
    </location>
</feature>
<evidence type="ECO:0000256" key="5">
    <source>
        <dbReference type="PROSITE-ProRule" id="PRU00076"/>
    </source>
</evidence>
<reference evidence="12 13" key="1">
    <citation type="submission" date="2022-05" db="EMBL/GenBank/DDBJ databases">
        <authorList>
            <consortium name="Genoscope - CEA"/>
            <person name="William W."/>
        </authorList>
    </citation>
    <scope>NUCLEOTIDE SEQUENCE [LARGE SCALE GENOMIC DNA]</scope>
</reference>
<feature type="compositionally biased region" description="Low complexity" evidence="7">
    <location>
        <begin position="335"/>
        <end position="355"/>
    </location>
</feature>
<dbReference type="PROSITE" id="PS50026">
    <property type="entry name" value="EGF_3"/>
    <property type="match status" value="2"/>
</dbReference>
<dbReference type="PANTHER" id="PTHR13866:SF14">
    <property type="entry name" value="BM-40"/>
    <property type="match status" value="1"/>
</dbReference>
<feature type="compositionally biased region" description="Polar residues" evidence="7">
    <location>
        <begin position="867"/>
        <end position="883"/>
    </location>
</feature>
<dbReference type="SMART" id="SM00280">
    <property type="entry name" value="KAZAL"/>
    <property type="match status" value="1"/>
</dbReference>
<feature type="transmembrane region" description="Helical" evidence="8">
    <location>
        <begin position="1382"/>
        <end position="1405"/>
    </location>
</feature>
<feature type="domain" description="EGF-like" evidence="9">
    <location>
        <begin position="226"/>
        <end position="265"/>
    </location>
</feature>
<feature type="domain" description="Kazal-like" evidence="10">
    <location>
        <begin position="388"/>
        <end position="437"/>
    </location>
</feature>
<dbReference type="InterPro" id="IPR000742">
    <property type="entry name" value="EGF"/>
</dbReference>
<keyword evidence="8" id="KW-1133">Transmembrane helix</keyword>
<name>A0ABN8Q8Q2_9CNID</name>
<feature type="region of interest" description="Disordered" evidence="7">
    <location>
        <begin position="1225"/>
        <end position="1245"/>
    </location>
</feature>
<dbReference type="SMART" id="SM00254">
    <property type="entry name" value="ShKT"/>
    <property type="match status" value="2"/>
</dbReference>
<evidence type="ECO:0000256" key="7">
    <source>
        <dbReference type="SAM" id="MobiDB-lite"/>
    </source>
</evidence>
<feature type="domain" description="ShKT" evidence="11">
    <location>
        <begin position="738"/>
        <end position="773"/>
    </location>
</feature>
<keyword evidence="13" id="KW-1185">Reference proteome</keyword>
<sequence length="1491" mass="165469">MYNITDGFLEDVEGAAHTVVYNGGKTIEVPQLGYALVFDGKDDWVDTGGFNADCVTDPSTCRKGFTLTFWLKVYSTGFIISSGSFTNHRNGPGFQLYYHQSLKRFQFLLETRNKRWTLLIHQDVGYWTHMAFTWHNQNGLKYYEDGNLSTFTDRPVLLSPLRLQNYTPVITLARPSTLRRFKEFGKFEISQLAIWLKDLSADDIAGVYSNGVILFQDTILCCYFKGVNPCLTNPCHDGDACGKLSKSSEKKCICPNVNLKMKTCTENITGVCEDKSTGCRGFAEQSYYCKHRKMREICPRSCSYCGASRPSTTLKPTLSTGSTSMSRIARGSRDPVTPAPSSSPSQSKTNSPTTPSKRRLPRGQSCKDLQCPPYAKCFQTSREGAECRCQFSCDKEERNLICGTDDKTYLNHCVLKMEACRLGKLIKIKSKEGMCSVLFSKATHYLPLNFTREDKTKLVDMRGNATGMVFNTINASTAEQIGQVLRLNGIDNYIELNNLKDECITNPSKCTEGLSVAFWIKYTEGKFIISAGRYTDVADDGPGFRFICSNCSRNSGVPKTHNSGIFLLELSTTTKKWRIHLDSIPLWWFHFAFTWSPNQGLKYYKNGKFVLGKKNPEMFMVATDTNIAKMITIGLPNSLKAMSRKNSRGKFSLGHLVIWTYEVSKYDMEIAFRSVLTTGIKSLLCCQQLKDDPCVRNPCHDGATCHQMDTGDKYQCICPDILDHNGRCSGAEKFAEHCEDKSDQCEKLASQEGFCDYRWRRMKKICPKACKLCVISPLRATLLTYTPPLSGATYGQNLRPSHEQFLQNFSLETTPNSVNDEFLSKFGVYTGKEQTPVSKTDLLVSSSRKVEAQFAHETQRSRHSVGKTLQNENRGAGSTNRSGLTRHMPNKMIKTGSVQLNTIIAQEFLSTFPRSGSMSTRERFQNDRFSAGSLVQPNMAMSTTNSFISLSPSSMVPKRYASTTRTRHFSVLSSHEKFTESSLLLSNNLLSTHNLSPGAESSKSSSLLSHYSSGVSSAQARQVSTSQPTTHVSSIVTSSAINQVTSSFISLATNRISPLQPSSIISRTQTTQSFSSSLIVKSSVKSAWSKTYLHLTKAITSSYLIHTASVQPLLSSVVPTHEETSLTCRVNNTMCLCFNCDEAPKSAKICCMDLIENKITQQGIKMTVKNISVQEFYHIITTVSRVIADIVWNSCRTNVSLCLTGESSPGAASVRRRRSLREQNIQSKTTSDRIRTKREALQPTISPSSPNIFSVEAIFYSLSLQVGTSPGVQTAFYVIMKLYSNGTNQTILLDGKKLLKILTNETHTLESKLNISIESFTATHQSSKLATTSSLPATLSPNSSQGSQNIQMTTLFTGEAPTSPPVQGKLEDEDGKGLSQELLILMICAGIGGFILISIVMACVFTRFYRQRKGEFVPDKTYPSPPNNKHNGDAVVEDLENIDTFIDPSTQITDVPHKPTRGSAGGSSAGGPKKQRKPMGVKVTYKPPEWD</sequence>
<dbReference type="EMBL" id="CALNXK010000114">
    <property type="protein sequence ID" value="CAH3159574.1"/>
    <property type="molecule type" value="Genomic_DNA"/>
</dbReference>
<evidence type="ECO:0000259" key="11">
    <source>
        <dbReference type="PROSITE" id="PS51670"/>
    </source>
</evidence>
<dbReference type="Gene3D" id="2.60.120.200">
    <property type="match status" value="2"/>
</dbReference>
<evidence type="ECO:0000313" key="13">
    <source>
        <dbReference type="Proteomes" id="UP001159405"/>
    </source>
</evidence>
<feature type="region of interest" description="Disordered" evidence="7">
    <location>
        <begin position="315"/>
        <end position="364"/>
    </location>
</feature>
<evidence type="ECO:0000256" key="8">
    <source>
        <dbReference type="SAM" id="Phobius"/>
    </source>
</evidence>
<evidence type="ECO:0000256" key="1">
    <source>
        <dbReference type="ARBA" id="ARBA00022656"/>
    </source>
</evidence>
<keyword evidence="8" id="KW-0812">Transmembrane</keyword>
<dbReference type="CDD" id="cd00104">
    <property type="entry name" value="KAZAL_FS"/>
    <property type="match status" value="1"/>
</dbReference>
<feature type="domain" description="EGF-like" evidence="9">
    <location>
        <begin position="690"/>
        <end position="729"/>
    </location>
</feature>
<protein>
    <submittedName>
        <fullName evidence="12">Uncharacterized protein</fullName>
    </submittedName>
</protein>
<feature type="domain" description="ShKT" evidence="11">
    <location>
        <begin position="272"/>
        <end position="305"/>
    </location>
</feature>
<evidence type="ECO:0000256" key="6">
    <source>
        <dbReference type="PROSITE-ProRule" id="PRU01005"/>
    </source>
</evidence>
<dbReference type="SUPFAM" id="SSF49899">
    <property type="entry name" value="Concanavalin A-like lectins/glucanases"/>
    <property type="match status" value="2"/>
</dbReference>
<comment type="caution">
    <text evidence="12">The sequence shown here is derived from an EMBL/GenBank/DDBJ whole genome shotgun (WGS) entry which is preliminary data.</text>
</comment>
<dbReference type="PROSITE" id="PS51465">
    <property type="entry name" value="KAZAL_2"/>
    <property type="match status" value="1"/>
</dbReference>